<accession>A0A0V0I244</accession>
<organism evidence="1">
    <name type="scientific">Solanum chacoense</name>
    <name type="common">Chaco potato</name>
    <dbReference type="NCBI Taxonomy" id="4108"/>
    <lineage>
        <taxon>Eukaryota</taxon>
        <taxon>Viridiplantae</taxon>
        <taxon>Streptophyta</taxon>
        <taxon>Embryophyta</taxon>
        <taxon>Tracheophyta</taxon>
        <taxon>Spermatophyta</taxon>
        <taxon>Magnoliopsida</taxon>
        <taxon>eudicotyledons</taxon>
        <taxon>Gunneridae</taxon>
        <taxon>Pentapetalae</taxon>
        <taxon>asterids</taxon>
        <taxon>lamiids</taxon>
        <taxon>Solanales</taxon>
        <taxon>Solanaceae</taxon>
        <taxon>Solanoideae</taxon>
        <taxon>Solaneae</taxon>
        <taxon>Solanum</taxon>
    </lineage>
</organism>
<evidence type="ECO:0000313" key="1">
    <source>
        <dbReference type="EMBL" id="JAP26674.1"/>
    </source>
</evidence>
<sequence length="110" mass="12925">MQLIIIRKLNSTTFISITLPPLKAMTTNIVSFFHFYRGLLVWLKEKSQANQRGHHPPKNFPFSPCLPHSSYWAELPLLDHSHICPYFVLVFSLCIHNKQLYRETEVNIFI</sequence>
<reference evidence="1" key="1">
    <citation type="submission" date="2015-12" db="EMBL/GenBank/DDBJ databases">
        <title>Gene expression during late stages of embryo sac development: a critical building block for successful pollen-pistil interactions.</title>
        <authorList>
            <person name="Liu Y."/>
            <person name="Joly V."/>
            <person name="Sabar M."/>
            <person name="Matton D.P."/>
        </authorList>
    </citation>
    <scope>NUCLEOTIDE SEQUENCE</scope>
</reference>
<dbReference type="AlphaFoldDB" id="A0A0V0I244"/>
<proteinExistence type="predicted"/>
<dbReference type="EMBL" id="GEDG01012936">
    <property type="protein sequence ID" value="JAP25774.1"/>
    <property type="molecule type" value="Transcribed_RNA"/>
</dbReference>
<protein>
    <submittedName>
        <fullName evidence="1">Putative ovule protein</fullName>
    </submittedName>
</protein>
<dbReference type="EMBL" id="GEDG01011980">
    <property type="protein sequence ID" value="JAP26674.1"/>
    <property type="molecule type" value="Transcribed_RNA"/>
</dbReference>
<name>A0A0V0I244_SOLCH</name>